<dbReference type="Gene3D" id="3.40.50.10190">
    <property type="entry name" value="BRCT domain"/>
    <property type="match status" value="1"/>
</dbReference>
<feature type="domain" description="BRCT" evidence="2">
    <location>
        <begin position="100"/>
        <end position="154"/>
    </location>
</feature>
<organism evidence="3 4">
    <name type="scientific">Catenaria anguillulae PL171</name>
    <dbReference type="NCBI Taxonomy" id="765915"/>
    <lineage>
        <taxon>Eukaryota</taxon>
        <taxon>Fungi</taxon>
        <taxon>Fungi incertae sedis</taxon>
        <taxon>Blastocladiomycota</taxon>
        <taxon>Blastocladiomycetes</taxon>
        <taxon>Blastocladiales</taxon>
        <taxon>Catenariaceae</taxon>
        <taxon>Catenaria</taxon>
    </lineage>
</organism>
<dbReference type="EMBL" id="MCFL01000108">
    <property type="protein sequence ID" value="ORZ30021.1"/>
    <property type="molecule type" value="Genomic_DNA"/>
</dbReference>
<sequence length="226" mass="26026">MYQAFGGHQVNDRAGHSAAGYFSMRQSKLERQFAEAAKDEDGSGKKTRGKWERQQKGNSDWRGRIRQRIHWARCKRPGNAAVDCLSWWCIQTILFHLKGTHIIAPSMSKSKIQQLLTTKSSSRRIAPIMHVVRPEWVMDSIAAGKKLKVDKYLLFRDATISKLPVKQDKLSQMKQMSLHLWPQWTHFPPAAQWQTRSASYPSASQKTIFFATIRKHQKAAPLTQQR</sequence>
<dbReference type="OrthoDB" id="427711at2759"/>
<proteinExistence type="predicted"/>
<dbReference type="SUPFAM" id="SSF52113">
    <property type="entry name" value="BRCT domain"/>
    <property type="match status" value="1"/>
</dbReference>
<evidence type="ECO:0000259" key="2">
    <source>
        <dbReference type="PROSITE" id="PS50172"/>
    </source>
</evidence>
<protein>
    <recommendedName>
        <fullName evidence="2">BRCT domain-containing protein</fullName>
    </recommendedName>
</protein>
<dbReference type="InterPro" id="IPR036420">
    <property type="entry name" value="BRCT_dom_sf"/>
</dbReference>
<dbReference type="AlphaFoldDB" id="A0A1Y2H7W3"/>
<dbReference type="Proteomes" id="UP000193411">
    <property type="component" value="Unassembled WGS sequence"/>
</dbReference>
<reference evidence="3 4" key="1">
    <citation type="submission" date="2016-07" db="EMBL/GenBank/DDBJ databases">
        <title>Pervasive Adenine N6-methylation of Active Genes in Fungi.</title>
        <authorList>
            <consortium name="DOE Joint Genome Institute"/>
            <person name="Mondo S.J."/>
            <person name="Dannebaum R.O."/>
            <person name="Kuo R.C."/>
            <person name="Labutti K."/>
            <person name="Haridas S."/>
            <person name="Kuo A."/>
            <person name="Salamov A."/>
            <person name="Ahrendt S.R."/>
            <person name="Lipzen A."/>
            <person name="Sullivan W."/>
            <person name="Andreopoulos W.B."/>
            <person name="Clum A."/>
            <person name="Lindquist E."/>
            <person name="Daum C."/>
            <person name="Ramamoorthy G.K."/>
            <person name="Gryganskyi A."/>
            <person name="Culley D."/>
            <person name="Magnuson J.K."/>
            <person name="James T.Y."/>
            <person name="O'Malley M.A."/>
            <person name="Stajich J.E."/>
            <person name="Spatafora J.W."/>
            <person name="Visel A."/>
            <person name="Grigoriev I.V."/>
        </authorList>
    </citation>
    <scope>NUCLEOTIDE SEQUENCE [LARGE SCALE GENOMIC DNA]</scope>
    <source>
        <strain evidence="3 4">PL171</strain>
    </source>
</reference>
<evidence type="ECO:0000313" key="4">
    <source>
        <dbReference type="Proteomes" id="UP000193411"/>
    </source>
</evidence>
<dbReference type="PROSITE" id="PS50172">
    <property type="entry name" value="BRCT"/>
    <property type="match status" value="1"/>
</dbReference>
<evidence type="ECO:0000313" key="3">
    <source>
        <dbReference type="EMBL" id="ORZ30021.1"/>
    </source>
</evidence>
<comment type="caution">
    <text evidence="3">The sequence shown here is derived from an EMBL/GenBank/DDBJ whole genome shotgun (WGS) entry which is preliminary data.</text>
</comment>
<name>A0A1Y2H7W3_9FUNG</name>
<accession>A0A1Y2H7W3</accession>
<keyword evidence="4" id="KW-1185">Reference proteome</keyword>
<evidence type="ECO:0000256" key="1">
    <source>
        <dbReference type="SAM" id="MobiDB-lite"/>
    </source>
</evidence>
<dbReference type="InterPro" id="IPR001357">
    <property type="entry name" value="BRCT_dom"/>
</dbReference>
<gene>
    <name evidence="3" type="ORF">BCR44DRAFT_1489139</name>
</gene>
<feature type="region of interest" description="Disordered" evidence="1">
    <location>
        <begin position="33"/>
        <end position="59"/>
    </location>
</feature>